<dbReference type="AlphaFoldDB" id="A0A0B3VZH0"/>
<comment type="caution">
    <text evidence="1">The sequence shown here is derived from an EMBL/GenBank/DDBJ whole genome shotgun (WGS) entry which is preliminary data.</text>
</comment>
<gene>
    <name evidence="1" type="ORF">QX51_04375</name>
</gene>
<proteinExistence type="predicted"/>
<accession>A0A0B3VZH0</accession>
<name>A0A0B3VZH0_9FIRM</name>
<evidence type="ECO:0000313" key="1">
    <source>
        <dbReference type="EMBL" id="KHS58173.1"/>
    </source>
</evidence>
<keyword evidence="2" id="KW-1185">Reference proteome</keyword>
<dbReference type="SUPFAM" id="SSF52540">
    <property type="entry name" value="P-loop containing nucleoside triphosphate hydrolases"/>
    <property type="match status" value="1"/>
</dbReference>
<dbReference type="GO" id="GO:0005524">
    <property type="term" value="F:ATP binding"/>
    <property type="evidence" value="ECO:0007669"/>
    <property type="project" value="UniProtKB-KW"/>
</dbReference>
<dbReference type="OrthoDB" id="9781752at2"/>
<dbReference type="InterPro" id="IPR027417">
    <property type="entry name" value="P-loop_NTPase"/>
</dbReference>
<organism evidence="1 2">
    <name type="scientific">Terrisporobacter othiniensis</name>
    <dbReference type="NCBI Taxonomy" id="1577792"/>
    <lineage>
        <taxon>Bacteria</taxon>
        <taxon>Bacillati</taxon>
        <taxon>Bacillota</taxon>
        <taxon>Clostridia</taxon>
        <taxon>Peptostreptococcales</taxon>
        <taxon>Peptostreptococcaceae</taxon>
        <taxon>Terrisporobacter</taxon>
    </lineage>
</organism>
<dbReference type="RefSeq" id="WP_039678694.1">
    <property type="nucleotide sequence ID" value="NZ_JWHR01000047.1"/>
</dbReference>
<protein>
    <submittedName>
        <fullName evidence="1">ATP-binding protein</fullName>
    </submittedName>
</protein>
<dbReference type="EMBL" id="JWHR01000047">
    <property type="protein sequence ID" value="KHS58173.1"/>
    <property type="molecule type" value="Genomic_DNA"/>
</dbReference>
<dbReference type="Proteomes" id="UP000031189">
    <property type="component" value="Unassembled WGS sequence"/>
</dbReference>
<keyword evidence="1" id="KW-0547">Nucleotide-binding</keyword>
<sequence length="358" mass="40905">MKGKVRKIFPGANTSNGFYSYFDYIIPKDINRVFCLKGGPGVGKSSLMKKVARDFVEKGYDVEVFPCSSDPSSLDAVVIKKLKVVLLDATAPHIVDPKIPGAIDEIVNFGDFWNMDNLEKNKMEIVQCNKEIGACFQRAFKYLKAAEPIFYDIESKNSDTMNFGKLNKFTDEFIDKIFKGIENKEEFSGTRHLFGTAITPIGHIDYADSLLQDAEKVYYLDGKIGYGKTTFLKRIYDKAVLKGLHVEVFHYPLIPEKIESIMITDLGIAITTSSLFKNQEAINLSEFINKEKLIDYKEELEIDERVLDELINYAISNLKKAKLNHDVIENYYIPNMDFDKVDELKSQLVKKILKYENK</sequence>
<reference evidence="1 2" key="1">
    <citation type="submission" date="2014-12" db="EMBL/GenBank/DDBJ databases">
        <title>Draft genome sequence of Terrisporobacter sp. 08-306576, isolated from the blood culture of a bacteremia patient.</title>
        <authorList>
            <person name="Lund L.C."/>
            <person name="Sydenham T.V."/>
            <person name="Hogh S.V."/>
            <person name="Skov M.N."/>
            <person name="Kemp M."/>
            <person name="Justesen U.S."/>
        </authorList>
    </citation>
    <scope>NUCLEOTIDE SEQUENCE [LARGE SCALE GENOMIC DNA]</scope>
    <source>
        <strain evidence="1 2">08-306576</strain>
    </source>
</reference>
<evidence type="ECO:0000313" key="2">
    <source>
        <dbReference type="Proteomes" id="UP000031189"/>
    </source>
</evidence>
<keyword evidence="1" id="KW-0067">ATP-binding</keyword>
<dbReference type="STRING" id="1577792.QX51_04375"/>